<feature type="region of interest" description="Disordered" evidence="1">
    <location>
        <begin position="1"/>
        <end position="26"/>
    </location>
</feature>
<organism evidence="2 3">
    <name type="scientific">Stegodyphus mimosarum</name>
    <name type="common">African social velvet spider</name>
    <dbReference type="NCBI Taxonomy" id="407821"/>
    <lineage>
        <taxon>Eukaryota</taxon>
        <taxon>Metazoa</taxon>
        <taxon>Ecdysozoa</taxon>
        <taxon>Arthropoda</taxon>
        <taxon>Chelicerata</taxon>
        <taxon>Arachnida</taxon>
        <taxon>Araneae</taxon>
        <taxon>Araneomorphae</taxon>
        <taxon>Entelegynae</taxon>
        <taxon>Eresoidea</taxon>
        <taxon>Eresidae</taxon>
        <taxon>Stegodyphus</taxon>
    </lineage>
</organism>
<dbReference type="AlphaFoldDB" id="A0A087UN52"/>
<accession>A0A087UN52</accession>
<reference evidence="2 3" key="1">
    <citation type="submission" date="2013-11" db="EMBL/GenBank/DDBJ databases">
        <title>Genome sequencing of Stegodyphus mimosarum.</title>
        <authorList>
            <person name="Bechsgaard J."/>
        </authorList>
    </citation>
    <scope>NUCLEOTIDE SEQUENCE [LARGE SCALE GENOMIC DNA]</scope>
</reference>
<proteinExistence type="predicted"/>
<name>A0A087UN52_STEMI</name>
<dbReference type="Proteomes" id="UP000054359">
    <property type="component" value="Unassembled WGS sequence"/>
</dbReference>
<evidence type="ECO:0000256" key="1">
    <source>
        <dbReference type="SAM" id="MobiDB-lite"/>
    </source>
</evidence>
<evidence type="ECO:0000313" key="3">
    <source>
        <dbReference type="Proteomes" id="UP000054359"/>
    </source>
</evidence>
<keyword evidence="3" id="KW-1185">Reference proteome</keyword>
<sequence length="76" mass="8739">MAGSDSNHTAVHAQMDTSPPELHLIQRRQPNRIRTILFRTMILILRILSLKYALNTLKARFTDLEQTLSRAKRATP</sequence>
<dbReference type="EMBL" id="KK120667">
    <property type="protein sequence ID" value="KFM78791.1"/>
    <property type="molecule type" value="Genomic_DNA"/>
</dbReference>
<feature type="non-terminal residue" evidence="2">
    <location>
        <position position="76"/>
    </location>
</feature>
<protein>
    <submittedName>
        <fullName evidence="2">Uncharacterized protein</fullName>
    </submittedName>
</protein>
<gene>
    <name evidence="2" type="ORF">X975_24021</name>
</gene>
<evidence type="ECO:0000313" key="2">
    <source>
        <dbReference type="EMBL" id="KFM78791.1"/>
    </source>
</evidence>